<name>E6LDF8_ENTI1</name>
<dbReference type="Proteomes" id="UP000010296">
    <property type="component" value="Unassembled WGS sequence"/>
</dbReference>
<dbReference type="GO" id="GO:0006598">
    <property type="term" value="P:polyamine catabolic process"/>
    <property type="evidence" value="ECO:0007669"/>
    <property type="project" value="TreeGrafter"/>
</dbReference>
<proteinExistence type="predicted"/>
<evidence type="ECO:0000313" key="2">
    <source>
        <dbReference type="Proteomes" id="UP000010296"/>
    </source>
</evidence>
<dbReference type="PATRIC" id="fig|888064.11.peg.1777"/>
<gene>
    <name evidence="1" type="primary">pdxT</name>
    <name evidence="1" type="ORF">HMPREF9088_0398</name>
</gene>
<dbReference type="PROSITE" id="PS51273">
    <property type="entry name" value="GATASE_TYPE_1"/>
    <property type="match status" value="1"/>
</dbReference>
<reference evidence="1 2" key="1">
    <citation type="submission" date="2010-12" db="EMBL/GenBank/DDBJ databases">
        <authorList>
            <person name="Muzny D."/>
            <person name="Qin X."/>
            <person name="Deng J."/>
            <person name="Jiang H."/>
            <person name="Liu Y."/>
            <person name="Qu J."/>
            <person name="Song X.-Z."/>
            <person name="Zhang L."/>
            <person name="Thornton R."/>
            <person name="Coyle M."/>
            <person name="Francisco L."/>
            <person name="Jackson L."/>
            <person name="Javaid M."/>
            <person name="Korchina V."/>
            <person name="Kovar C."/>
            <person name="Mata R."/>
            <person name="Mathew T."/>
            <person name="Ngo R."/>
            <person name="Nguyen L."/>
            <person name="Nguyen N."/>
            <person name="Okwuonu G."/>
            <person name="Ongeri F."/>
            <person name="Pham C."/>
            <person name="Simmons D."/>
            <person name="Wilczek-Boney K."/>
            <person name="Hale W."/>
            <person name="Jakkamsetti A."/>
            <person name="Pham P."/>
            <person name="Ruth R."/>
            <person name="San Lucas F."/>
            <person name="Warren J."/>
            <person name="Zhang J."/>
            <person name="Zhao Z."/>
            <person name="Zhou C."/>
            <person name="Zhu D."/>
            <person name="Lee S."/>
            <person name="Bess C."/>
            <person name="Blankenburg K."/>
            <person name="Forbes L."/>
            <person name="Fu Q."/>
            <person name="Gubbala S."/>
            <person name="Hirani K."/>
            <person name="Jayaseelan J.C."/>
            <person name="Lara F."/>
            <person name="Munidasa M."/>
            <person name="Palculict T."/>
            <person name="Patil S."/>
            <person name="Pu L.-L."/>
            <person name="Saada N."/>
            <person name="Tang L."/>
            <person name="Weissenberger G."/>
            <person name="Zhu Y."/>
            <person name="Hemphill L."/>
            <person name="Shang Y."/>
            <person name="Youmans B."/>
            <person name="Ayvaz T."/>
            <person name="Ross M."/>
            <person name="Santibanez J."/>
            <person name="Aqrawi P."/>
            <person name="Gross S."/>
            <person name="Joshi V."/>
            <person name="Fowler G."/>
            <person name="Nazareth L."/>
            <person name="Reid J."/>
            <person name="Worley K."/>
            <person name="Petrosino J."/>
            <person name="Highlander S."/>
            <person name="Gibbs R."/>
        </authorList>
    </citation>
    <scope>NUCLEOTIDE SEQUENCE [LARGE SCALE GENOMIC DNA]</scope>
    <source>
        <strain evidence="2">DSM 15952 / CCUG 50447 / LMG 22039 / TP 1.5</strain>
    </source>
</reference>
<dbReference type="GO" id="GO:0016740">
    <property type="term" value="F:transferase activity"/>
    <property type="evidence" value="ECO:0007669"/>
    <property type="project" value="UniProtKB-KW"/>
</dbReference>
<dbReference type="AlphaFoldDB" id="E6LDF8"/>
<dbReference type="PANTHER" id="PTHR43235">
    <property type="entry name" value="GLUTAMINE AMIDOTRANSFERASE PB2B2.05-RELATED"/>
    <property type="match status" value="1"/>
</dbReference>
<dbReference type="Gene3D" id="3.40.50.880">
    <property type="match status" value="1"/>
</dbReference>
<dbReference type="InterPro" id="IPR029062">
    <property type="entry name" value="Class_I_gatase-like"/>
</dbReference>
<dbReference type="GO" id="GO:0005829">
    <property type="term" value="C:cytosol"/>
    <property type="evidence" value="ECO:0007669"/>
    <property type="project" value="TreeGrafter"/>
</dbReference>
<dbReference type="STRING" id="888064.HMPREF9088_0398"/>
<organism evidence="1 2">
    <name type="scientific">Enterococcus italicus (strain DSM 15952 / CCUG 50447 / LMG 22039 / TP 1.5)</name>
    <dbReference type="NCBI Taxonomy" id="888064"/>
    <lineage>
        <taxon>Bacteria</taxon>
        <taxon>Bacillati</taxon>
        <taxon>Bacillota</taxon>
        <taxon>Bacilli</taxon>
        <taxon>Lactobacillales</taxon>
        <taxon>Enterococcaceae</taxon>
        <taxon>Enterococcus</taxon>
    </lineage>
</organism>
<dbReference type="GO" id="GO:0033969">
    <property type="term" value="F:gamma-glutamyl-gamma-aminobutyrate hydrolase activity"/>
    <property type="evidence" value="ECO:0007669"/>
    <property type="project" value="TreeGrafter"/>
</dbReference>
<dbReference type="eggNOG" id="COG2071">
    <property type="taxonomic scope" value="Bacteria"/>
</dbReference>
<dbReference type="Pfam" id="PF07722">
    <property type="entry name" value="Peptidase_C26"/>
    <property type="match status" value="1"/>
</dbReference>
<dbReference type="HOGENOM" id="CLU_030756_2_1_9"/>
<dbReference type="SUPFAM" id="SSF52317">
    <property type="entry name" value="Class I glutamine amidotransferase-like"/>
    <property type="match status" value="1"/>
</dbReference>
<accession>E6LDF8</accession>
<dbReference type="InterPro" id="IPR044668">
    <property type="entry name" value="PuuD-like"/>
</dbReference>
<protein>
    <submittedName>
        <fullName evidence="1">Peptidase C26</fullName>
        <ecNumber evidence="1">2.6.-.-</ecNumber>
    </submittedName>
</protein>
<dbReference type="CDD" id="cd01745">
    <property type="entry name" value="GATase1_2"/>
    <property type="match status" value="1"/>
</dbReference>
<dbReference type="EC" id="2.6.-.-" evidence="1"/>
<comment type="caution">
    <text evidence="1">The sequence shown here is derived from an EMBL/GenBank/DDBJ whole genome shotgun (WGS) entry which is preliminary data.</text>
</comment>
<sequence length="236" mass="26419">MKRPIIGIAANEIQNSGEVLHEMPILYTPLGYVKAIQKAGALAMVIPISEKEAAKEYISQIDKLVLAGGQNVSTKFYGQQLETEEDYSYLARDEFELALIDEALVQKKPIFAVCRGMQLVNVAFGGDLQQKIDETKGIRHMQAPIPRAVPTHGIQTLDQSMIQSLYGTHDTVNSFHHQAVNRLSSNFTETAWSPDNVIEAIEDPKHSILAVQWHPDFAYEELVQEMGIFQYVANHL</sequence>
<keyword evidence="1" id="KW-0808">Transferase</keyword>
<dbReference type="EMBL" id="AEPV01000012">
    <property type="protein sequence ID" value="EFU74832.1"/>
    <property type="molecule type" value="Genomic_DNA"/>
</dbReference>
<dbReference type="OrthoDB" id="9813383at2"/>
<evidence type="ECO:0000313" key="1">
    <source>
        <dbReference type="EMBL" id="EFU74832.1"/>
    </source>
</evidence>
<keyword evidence="2" id="KW-1185">Reference proteome</keyword>
<dbReference type="InterPro" id="IPR011697">
    <property type="entry name" value="Peptidase_C26"/>
</dbReference>
<dbReference type="PANTHER" id="PTHR43235:SF1">
    <property type="entry name" value="GLUTAMINE AMIDOTRANSFERASE PB2B2.05-RELATED"/>
    <property type="match status" value="1"/>
</dbReference>
<dbReference type="RefSeq" id="WP_007207419.1">
    <property type="nucleotide sequence ID" value="NZ_GL622241.1"/>
</dbReference>